<dbReference type="GO" id="GO:0005125">
    <property type="term" value="F:cytokine activity"/>
    <property type="evidence" value="ECO:0007669"/>
    <property type="project" value="UniProtKB-KW"/>
</dbReference>
<keyword evidence="5 9" id="KW-0732">Signal</keyword>
<evidence type="ECO:0000256" key="3">
    <source>
        <dbReference type="ARBA" id="ARBA00022514"/>
    </source>
</evidence>
<keyword evidence="3 8" id="KW-0202">Cytokine</keyword>
<reference evidence="10" key="2">
    <citation type="submission" date="2025-09" db="UniProtKB">
        <authorList>
            <consortium name="Ensembl"/>
        </authorList>
    </citation>
    <scope>IDENTIFICATION</scope>
</reference>
<comment type="subcellular location">
    <subcellularLocation>
        <location evidence="1">Secreted</location>
    </subcellularLocation>
</comment>
<evidence type="ECO:0000313" key="11">
    <source>
        <dbReference type="Proteomes" id="UP000694422"/>
    </source>
</evidence>
<dbReference type="InterPro" id="IPR003443">
    <property type="entry name" value="IL-15/IL-21_fam"/>
</dbReference>
<sequence length="166" mass="18789">MERMLLCLMVILLGTVAHNSSSQGQDRRLMIRMRHLIHTVDQLKKYVNNLEPELLPAPQDVKGRCEQSALLCFQKFAGQLKPPNTGDNGTRISIFIKNLKRRVPSTNASRKQELIPTCPSCDSYEKKPPKEFLERLKSLLQKVSSLNHPAAVLGLCNRVLLRSSSR</sequence>
<proteinExistence type="inferred from homology"/>
<evidence type="ECO:0000256" key="2">
    <source>
        <dbReference type="ARBA" id="ARBA00006050"/>
    </source>
</evidence>
<evidence type="ECO:0000256" key="4">
    <source>
        <dbReference type="ARBA" id="ARBA00022525"/>
    </source>
</evidence>
<reference evidence="10" key="1">
    <citation type="submission" date="2025-08" db="UniProtKB">
        <authorList>
            <consortium name="Ensembl"/>
        </authorList>
    </citation>
    <scope>IDENTIFICATION</scope>
</reference>
<dbReference type="Ensembl" id="ENSSDAT00000002336.1">
    <property type="protein sequence ID" value="ENSSDAP00000002019.1"/>
    <property type="gene ID" value="ENSSDAG00000001932.1"/>
</dbReference>
<keyword evidence="11" id="KW-1185">Reference proteome</keyword>
<dbReference type="GO" id="GO:0045954">
    <property type="term" value="P:positive regulation of natural killer cell mediated cytotoxicity"/>
    <property type="evidence" value="ECO:0007669"/>
    <property type="project" value="TreeGrafter"/>
</dbReference>
<keyword evidence="4" id="KW-0964">Secreted</keyword>
<evidence type="ECO:0000256" key="1">
    <source>
        <dbReference type="ARBA" id="ARBA00004613"/>
    </source>
</evidence>
<dbReference type="Pfam" id="PF02372">
    <property type="entry name" value="IL15"/>
    <property type="match status" value="1"/>
</dbReference>
<dbReference type="PANTHER" id="PTHR14356:SF2">
    <property type="entry name" value="INTERLEUKIN-21"/>
    <property type="match status" value="1"/>
</dbReference>
<dbReference type="GO" id="GO:0005615">
    <property type="term" value="C:extracellular space"/>
    <property type="evidence" value="ECO:0007669"/>
    <property type="project" value="UniProtKB-KW"/>
</dbReference>
<dbReference type="GO" id="GO:0005126">
    <property type="term" value="F:cytokine receptor binding"/>
    <property type="evidence" value="ECO:0007669"/>
    <property type="project" value="InterPro"/>
</dbReference>
<dbReference type="Proteomes" id="UP000694422">
    <property type="component" value="Unplaced"/>
</dbReference>
<dbReference type="PANTHER" id="PTHR14356">
    <property type="entry name" value="INTERLEUKIN-15-RELATED"/>
    <property type="match status" value="1"/>
</dbReference>
<comment type="similarity">
    <text evidence="2 8">Belongs to the IL-15/IL-21 family.</text>
</comment>
<feature type="chain" id="PRO_5034728174" description="Interleukin" evidence="9">
    <location>
        <begin position="18"/>
        <end position="166"/>
    </location>
</feature>
<evidence type="ECO:0000256" key="7">
    <source>
        <dbReference type="ARBA" id="ARBA00045924"/>
    </source>
</evidence>
<dbReference type="AlphaFoldDB" id="A0A8C9NWJ7"/>
<comment type="function">
    <text evidence="7">Cytokine with immunoregulatory activity. May promote the transition between innate and adaptive immunity. Induces the production of IgG(1) and IgG(3) in B-cells. Implicated in the generation and maintenance of T follicular helper (Tfh) cells and the formation of germinal-centers. Together with IL6, control the early generation of Tfh cells and are critical for an effective antibody response to acute viral infection. May play a role in proliferation and maturation of natural killer (NK) cells in synergy with IL15. May regulate proliferation of mature B- and T-cells in response to activating stimuli. In synergy with IL15 and IL18 stimulates interferon gamma production in T-cells and NK cells. During T-cell mediated immune response may inhibit dendritic cells (DC) activation and maturation.</text>
</comment>
<keyword evidence="6" id="KW-1015">Disulfide bond</keyword>
<protein>
    <recommendedName>
        <fullName evidence="8">Interleukin</fullName>
    </recommendedName>
</protein>
<evidence type="ECO:0000256" key="9">
    <source>
        <dbReference type="SAM" id="SignalP"/>
    </source>
</evidence>
<name>A0A8C9NWJ7_SPEDA</name>
<dbReference type="Gene3D" id="1.20.1250.70">
    <property type="entry name" value="Interleukin-15/Interleukin-21"/>
    <property type="match status" value="1"/>
</dbReference>
<evidence type="ECO:0000256" key="6">
    <source>
        <dbReference type="ARBA" id="ARBA00023157"/>
    </source>
</evidence>
<dbReference type="InterPro" id="IPR009079">
    <property type="entry name" value="4_helix_cytokine-like_core"/>
</dbReference>
<organism evidence="10 11">
    <name type="scientific">Spermophilus dauricus</name>
    <name type="common">Daurian ground squirrel</name>
    <dbReference type="NCBI Taxonomy" id="99837"/>
    <lineage>
        <taxon>Eukaryota</taxon>
        <taxon>Metazoa</taxon>
        <taxon>Chordata</taxon>
        <taxon>Craniata</taxon>
        <taxon>Vertebrata</taxon>
        <taxon>Euteleostomi</taxon>
        <taxon>Mammalia</taxon>
        <taxon>Eutheria</taxon>
        <taxon>Euarchontoglires</taxon>
        <taxon>Glires</taxon>
        <taxon>Rodentia</taxon>
        <taxon>Sciuromorpha</taxon>
        <taxon>Sciuridae</taxon>
        <taxon>Xerinae</taxon>
        <taxon>Marmotini</taxon>
        <taxon>Spermophilus</taxon>
    </lineage>
</organism>
<accession>A0A8C9NWJ7</accession>
<dbReference type="GO" id="GO:0006955">
    <property type="term" value="P:immune response"/>
    <property type="evidence" value="ECO:0007669"/>
    <property type="project" value="InterPro"/>
</dbReference>
<evidence type="ECO:0000256" key="5">
    <source>
        <dbReference type="ARBA" id="ARBA00022729"/>
    </source>
</evidence>
<evidence type="ECO:0000256" key="8">
    <source>
        <dbReference type="RuleBase" id="RU003453"/>
    </source>
</evidence>
<dbReference type="SUPFAM" id="SSF47266">
    <property type="entry name" value="4-helical cytokines"/>
    <property type="match status" value="1"/>
</dbReference>
<feature type="signal peptide" evidence="9">
    <location>
        <begin position="1"/>
        <end position="17"/>
    </location>
</feature>
<evidence type="ECO:0000313" key="10">
    <source>
        <dbReference type="Ensembl" id="ENSSDAP00000002019.1"/>
    </source>
</evidence>